<evidence type="ECO:0000313" key="2">
    <source>
        <dbReference type="Proteomes" id="UP001501147"/>
    </source>
</evidence>
<evidence type="ECO:0000313" key="1">
    <source>
        <dbReference type="EMBL" id="GAA4764205.1"/>
    </source>
</evidence>
<sequence length="187" mass="21010">MVVDEAVAESLRGAERVRLAVFVASCTERMAQLFTGLRGVDPVRAEDVDLYLTTLEELWSLDLPDKAFSTRMEALQGFVELQPSEEELVDVGDIYAFYGVLCMRYAVLYRACGDVEDAVRCAHAALTALGQLDRNIPHSAFFEGEGEFQRRAMLVDTDTERSLLQLRDDDRAASRERLLAVNSRLQK</sequence>
<comment type="caution">
    <text evidence="1">The sequence shown here is derived from an EMBL/GenBank/DDBJ whole genome shotgun (WGS) entry which is preliminary data.</text>
</comment>
<accession>A0ABP8ZRN6</accession>
<dbReference type="InterPro" id="IPR023381">
    <property type="entry name" value="YP001051499.1-like_dom_sf"/>
</dbReference>
<organism evidence="1 2">
    <name type="scientific">Streptomyces sanyensis</name>
    <dbReference type="NCBI Taxonomy" id="568869"/>
    <lineage>
        <taxon>Bacteria</taxon>
        <taxon>Bacillati</taxon>
        <taxon>Actinomycetota</taxon>
        <taxon>Actinomycetes</taxon>
        <taxon>Kitasatosporales</taxon>
        <taxon>Streptomycetaceae</taxon>
        <taxon>Streptomyces</taxon>
    </lineage>
</organism>
<dbReference type="Gene3D" id="1.20.1590.10">
    <property type="entry name" value="YP_001051499.1 domain like"/>
    <property type="match status" value="1"/>
</dbReference>
<protein>
    <submittedName>
        <fullName evidence="1">Uncharacterized protein</fullName>
    </submittedName>
</protein>
<reference evidence="2" key="1">
    <citation type="journal article" date="2019" name="Int. J. Syst. Evol. Microbiol.">
        <title>The Global Catalogue of Microorganisms (GCM) 10K type strain sequencing project: providing services to taxonomists for standard genome sequencing and annotation.</title>
        <authorList>
            <consortium name="The Broad Institute Genomics Platform"/>
            <consortium name="The Broad Institute Genome Sequencing Center for Infectious Disease"/>
            <person name="Wu L."/>
            <person name="Ma J."/>
        </authorList>
    </citation>
    <scope>NUCLEOTIDE SEQUENCE [LARGE SCALE GENOMIC DNA]</scope>
    <source>
        <strain evidence="2">JCM 18324</strain>
    </source>
</reference>
<dbReference type="EMBL" id="BAABJV010000001">
    <property type="protein sequence ID" value="GAA4764205.1"/>
    <property type="molecule type" value="Genomic_DNA"/>
</dbReference>
<keyword evidence="2" id="KW-1185">Reference proteome</keyword>
<gene>
    <name evidence="1" type="ORF">GCM10023329_07500</name>
</gene>
<name>A0ABP8ZRN6_9ACTN</name>
<proteinExistence type="predicted"/>
<dbReference type="RefSeq" id="WP_345609304.1">
    <property type="nucleotide sequence ID" value="NZ_BAABJV010000001.1"/>
</dbReference>
<dbReference type="Proteomes" id="UP001501147">
    <property type="component" value="Unassembled WGS sequence"/>
</dbReference>